<evidence type="ECO:0000313" key="1">
    <source>
        <dbReference type="EMBL" id="SOO23875.1"/>
    </source>
</evidence>
<protein>
    <submittedName>
        <fullName evidence="1">Uncharacterized protein</fullName>
    </submittedName>
</protein>
<dbReference type="Proteomes" id="UP000234345">
    <property type="component" value="Unassembled WGS sequence"/>
</dbReference>
<evidence type="ECO:0000313" key="2">
    <source>
        <dbReference type="Proteomes" id="UP000234345"/>
    </source>
</evidence>
<gene>
    <name evidence="1" type="ORF">XFF6991_310045</name>
</gene>
<sequence>MGLVGVAAHIATRYLIAAINRIRNGRQDVAIARQALVVSPVSRAFAVHRCFFWGK</sequence>
<comment type="caution">
    <text evidence="1">The sequence shown here is derived from an EMBL/GenBank/DDBJ whole genome shotgun (WGS) entry which is preliminary data.</text>
</comment>
<proteinExistence type="predicted"/>
<dbReference type="EMBL" id="OCZC01000058">
    <property type="protein sequence ID" value="SOO23875.1"/>
    <property type="molecule type" value="Genomic_DNA"/>
</dbReference>
<accession>A0A7Z7J0H8</accession>
<dbReference type="AlphaFoldDB" id="A0A7Z7J0H8"/>
<reference evidence="1 2" key="1">
    <citation type="submission" date="2017-10" db="EMBL/GenBank/DDBJ databases">
        <authorList>
            <person name="Regsiter A."/>
            <person name="William W."/>
        </authorList>
    </citation>
    <scope>NUCLEOTIDE SEQUENCE [LARGE SCALE GENOMIC DNA]</scope>
    <source>
        <strain evidence="1 2">CFBP6991</strain>
    </source>
</reference>
<organism evidence="1 2">
    <name type="scientific">Xanthomonas campestris pv. phaseoli</name>
    <dbReference type="NCBI Taxonomy" id="317013"/>
    <lineage>
        <taxon>Bacteria</taxon>
        <taxon>Pseudomonadati</taxon>
        <taxon>Pseudomonadota</taxon>
        <taxon>Gammaproteobacteria</taxon>
        <taxon>Lysobacterales</taxon>
        <taxon>Lysobacteraceae</taxon>
        <taxon>Xanthomonas</taxon>
    </lineage>
</organism>
<name>A0A7Z7J0H8_XANCH</name>